<evidence type="ECO:0000313" key="8">
    <source>
        <dbReference type="EMBL" id="SVB59149.1"/>
    </source>
</evidence>
<dbReference type="InterPro" id="IPR036286">
    <property type="entry name" value="LexA/Signal_pep-like_sf"/>
</dbReference>
<organism evidence="8">
    <name type="scientific">marine metagenome</name>
    <dbReference type="NCBI Taxonomy" id="408172"/>
    <lineage>
        <taxon>unclassified sequences</taxon>
        <taxon>metagenomes</taxon>
        <taxon>ecological metagenomes</taxon>
    </lineage>
</organism>
<dbReference type="Pfam" id="PF00717">
    <property type="entry name" value="Peptidase_S24"/>
    <property type="match status" value="1"/>
</dbReference>
<accession>A0A382F8Z4</accession>
<dbReference type="InterPro" id="IPR050077">
    <property type="entry name" value="LexA_repressor"/>
</dbReference>
<evidence type="ECO:0000259" key="7">
    <source>
        <dbReference type="Pfam" id="PF00717"/>
    </source>
</evidence>
<evidence type="ECO:0000256" key="1">
    <source>
        <dbReference type="ARBA" id="ARBA00007484"/>
    </source>
</evidence>
<dbReference type="SUPFAM" id="SSF51306">
    <property type="entry name" value="LexA/Signal peptidase"/>
    <property type="match status" value="1"/>
</dbReference>
<dbReference type="InterPro" id="IPR006197">
    <property type="entry name" value="Peptidase_S24_LexA"/>
</dbReference>
<dbReference type="GO" id="GO:0016787">
    <property type="term" value="F:hydrolase activity"/>
    <property type="evidence" value="ECO:0007669"/>
    <property type="project" value="UniProtKB-KW"/>
</dbReference>
<dbReference type="GO" id="GO:0009432">
    <property type="term" value="P:SOS response"/>
    <property type="evidence" value="ECO:0007669"/>
    <property type="project" value="UniProtKB-KW"/>
</dbReference>
<keyword evidence="3" id="KW-0378">Hydrolase</keyword>
<dbReference type="Gene3D" id="2.10.109.10">
    <property type="entry name" value="Umud Fragment, subunit A"/>
    <property type="match status" value="1"/>
</dbReference>
<evidence type="ECO:0000256" key="6">
    <source>
        <dbReference type="ARBA" id="ARBA00023236"/>
    </source>
</evidence>
<reference evidence="8" key="1">
    <citation type="submission" date="2018-05" db="EMBL/GenBank/DDBJ databases">
        <authorList>
            <person name="Lanie J.A."/>
            <person name="Ng W.-L."/>
            <person name="Kazmierczak K.M."/>
            <person name="Andrzejewski T.M."/>
            <person name="Davidsen T.M."/>
            <person name="Wayne K.J."/>
            <person name="Tettelin H."/>
            <person name="Glass J.I."/>
            <person name="Rusch D."/>
            <person name="Podicherti R."/>
            <person name="Tsui H.-C.T."/>
            <person name="Winkler M.E."/>
        </authorList>
    </citation>
    <scope>NUCLEOTIDE SEQUENCE</scope>
</reference>
<proteinExistence type="inferred from homology"/>
<dbReference type="NCBIfam" id="NF007621">
    <property type="entry name" value="PRK10276.1"/>
    <property type="match status" value="1"/>
</dbReference>
<keyword evidence="2" id="KW-0227">DNA damage</keyword>
<feature type="domain" description="Peptidase S24/S26A/S26B/S26C" evidence="7">
    <location>
        <begin position="19"/>
        <end position="135"/>
    </location>
</feature>
<dbReference type="GO" id="GO:0003677">
    <property type="term" value="F:DNA binding"/>
    <property type="evidence" value="ECO:0007669"/>
    <property type="project" value="InterPro"/>
</dbReference>
<dbReference type="PRINTS" id="PR00726">
    <property type="entry name" value="LEXASERPTASE"/>
</dbReference>
<evidence type="ECO:0000256" key="5">
    <source>
        <dbReference type="ARBA" id="ARBA00023204"/>
    </source>
</evidence>
<keyword evidence="4" id="KW-0068">Autocatalytic cleavage</keyword>
<dbReference type="GO" id="GO:0006281">
    <property type="term" value="P:DNA repair"/>
    <property type="evidence" value="ECO:0007669"/>
    <property type="project" value="UniProtKB-KW"/>
</dbReference>
<evidence type="ECO:0000256" key="2">
    <source>
        <dbReference type="ARBA" id="ARBA00022763"/>
    </source>
</evidence>
<protein>
    <recommendedName>
        <fullName evidence="7">Peptidase S24/S26A/S26B/S26C domain-containing protein</fullName>
    </recommendedName>
</protein>
<evidence type="ECO:0000256" key="4">
    <source>
        <dbReference type="ARBA" id="ARBA00022813"/>
    </source>
</evidence>
<dbReference type="GO" id="GO:0006355">
    <property type="term" value="P:regulation of DNA-templated transcription"/>
    <property type="evidence" value="ECO:0007669"/>
    <property type="project" value="InterPro"/>
</dbReference>
<keyword evidence="5" id="KW-0234">DNA repair</keyword>
<gene>
    <name evidence="8" type="ORF">METZ01_LOCUS212003</name>
</gene>
<evidence type="ECO:0000256" key="3">
    <source>
        <dbReference type="ARBA" id="ARBA00022801"/>
    </source>
</evidence>
<dbReference type="AlphaFoldDB" id="A0A382F8Z4"/>
<dbReference type="InterPro" id="IPR039418">
    <property type="entry name" value="LexA-like"/>
</dbReference>
<name>A0A382F8Z4_9ZZZZ</name>
<dbReference type="PANTHER" id="PTHR33516:SF2">
    <property type="entry name" value="LEXA REPRESSOR-RELATED"/>
    <property type="match status" value="1"/>
</dbReference>
<dbReference type="PANTHER" id="PTHR33516">
    <property type="entry name" value="LEXA REPRESSOR"/>
    <property type="match status" value="1"/>
</dbReference>
<sequence length="144" mass="15722">MSVLSPIGFKPESFTGEWPVFASTVAAGFPSPADDYIENCIDLNEYLVQHKEATFFLRVQGDSMTGLGILNNDLLVVDRSLPVEDGNIVIAAIGGEFTVKQLVHSHKGCVLKAANPACQDIIINSEDGLEVWGVVRWAIHKLWP</sequence>
<dbReference type="EMBL" id="UINC01048521">
    <property type="protein sequence ID" value="SVB59149.1"/>
    <property type="molecule type" value="Genomic_DNA"/>
</dbReference>
<comment type="similarity">
    <text evidence="1">Belongs to the peptidase S24 family.</text>
</comment>
<dbReference type="CDD" id="cd06529">
    <property type="entry name" value="S24_LexA-like"/>
    <property type="match status" value="1"/>
</dbReference>
<keyword evidence="6" id="KW-0742">SOS response</keyword>
<dbReference type="InterPro" id="IPR015927">
    <property type="entry name" value="Peptidase_S24_S26A/B/C"/>
</dbReference>